<comment type="pathway">
    <text evidence="4 9">Aromatic compound metabolism; phenylacetate degradation.</text>
</comment>
<dbReference type="InterPro" id="IPR000873">
    <property type="entry name" value="AMP-dep_synth/lig_dom"/>
</dbReference>
<name>A0A1E5L9Z4_9FIRM</name>
<feature type="domain" description="AMP-dependent synthetase/ligase" evidence="10">
    <location>
        <begin position="67"/>
        <end position="278"/>
    </location>
</feature>
<dbReference type="AlphaFoldDB" id="A0A1E5L9Z4"/>
<evidence type="ECO:0000259" key="10">
    <source>
        <dbReference type="Pfam" id="PF00501"/>
    </source>
</evidence>
<proteinExistence type="inferred from homology"/>
<feature type="domain" description="AMP-dependent ligase C-terminal" evidence="11">
    <location>
        <begin position="327"/>
        <end position="423"/>
    </location>
</feature>
<comment type="caution">
    <text evidence="12">The sequence shown here is derived from an EMBL/GenBank/DDBJ whole genome shotgun (WGS) entry which is preliminary data.</text>
</comment>
<dbReference type="SUPFAM" id="SSF56801">
    <property type="entry name" value="Acetyl-CoA synthetase-like"/>
    <property type="match status" value="1"/>
</dbReference>
<keyword evidence="13" id="KW-1185">Reference proteome</keyword>
<dbReference type="InterPro" id="IPR051414">
    <property type="entry name" value="Adenylate-forming_Reductase"/>
</dbReference>
<sequence length="428" mass="48178">MTFEQDLRELQLSRLQETVERVYERVPHYREAFQSLGITPKDIQSLDDVQKLPFTVKDALRDNYPFNMFAADMDDIVRVHASSGTTGKPTVVGYTKRDLDTWSEVVARIAENAGVTSKDRAQVCFGYGLFTGGFGLHYGLEKLGALVIPASVGQTKKQIMLMQDFKTTVLICTPTYALHLVEVMDEMGIDPRKDLSLRIGMFGSEPWSDDMRREIEDRLGIIATDNYGMSELIGPGVAGECHCKNGMHINEDHFLVEVIDPVTEKPVPIGEKGELVFTSLTKEAFPVIRYRTRDISRLIAEPCECGRTSLRMEKVMGRTDDMLVIRGVNVFPSQIESVLSTTEGVTTHFQMIVTRKGHLDAIEVQVEMDPSFFTGNYRDLEKLEKRVQDQIKTVLSVSAKVRLLEPKSIERTAGKAVRVIDQRHLSVV</sequence>
<evidence type="ECO:0000256" key="3">
    <source>
        <dbReference type="ARBA" id="ARBA00022741"/>
    </source>
</evidence>
<dbReference type="GO" id="GO:0010124">
    <property type="term" value="P:phenylacetate catabolic process"/>
    <property type="evidence" value="ECO:0007669"/>
    <property type="project" value="UniProtKB-UniRule"/>
</dbReference>
<dbReference type="OrthoDB" id="580775at2"/>
<dbReference type="InterPro" id="IPR028154">
    <property type="entry name" value="AMP-dep_Lig_C"/>
</dbReference>
<dbReference type="Gene3D" id="3.40.50.12780">
    <property type="entry name" value="N-terminal domain of ligase-like"/>
    <property type="match status" value="1"/>
</dbReference>
<evidence type="ECO:0000313" key="12">
    <source>
        <dbReference type="EMBL" id="OEH86950.1"/>
    </source>
</evidence>
<dbReference type="GO" id="GO:0000166">
    <property type="term" value="F:nucleotide binding"/>
    <property type="evidence" value="ECO:0007669"/>
    <property type="project" value="UniProtKB-KW"/>
</dbReference>
<reference evidence="12 13" key="1">
    <citation type="submission" date="2016-09" db="EMBL/GenBank/DDBJ databases">
        <title>Desulfuribacillus arsenicus sp. nov., an obligately anaerobic, dissimilatory arsenic- and antimonate-reducing bacterium isolated from anoxic sediments.</title>
        <authorList>
            <person name="Abin C.A."/>
            <person name="Hollibaugh J.T."/>
        </authorList>
    </citation>
    <scope>NUCLEOTIDE SEQUENCE [LARGE SCALE GENOMIC DNA]</scope>
    <source>
        <strain evidence="12 13">MLFW-2</strain>
    </source>
</reference>
<evidence type="ECO:0000259" key="11">
    <source>
        <dbReference type="Pfam" id="PF14535"/>
    </source>
</evidence>
<evidence type="ECO:0000256" key="5">
    <source>
        <dbReference type="ARBA" id="ARBA00061566"/>
    </source>
</evidence>
<dbReference type="PIRSF" id="PIRSF006444">
    <property type="entry name" value="PaaK"/>
    <property type="match status" value="1"/>
</dbReference>
<dbReference type="Proteomes" id="UP000095255">
    <property type="component" value="Unassembled WGS sequence"/>
</dbReference>
<comment type="similarity">
    <text evidence="5 9">Belongs to the phenylacetyl-CoA ligase family.</text>
</comment>
<dbReference type="InterPro" id="IPR045851">
    <property type="entry name" value="AMP-bd_C_sf"/>
</dbReference>
<dbReference type="UniPathway" id="UPA00930"/>
<dbReference type="InterPro" id="IPR011880">
    <property type="entry name" value="PA_CoA_ligase"/>
</dbReference>
<keyword evidence="3 9" id="KW-0547">Nucleotide-binding</keyword>
<keyword evidence="2 9" id="KW-0436">Ligase</keyword>
<evidence type="ECO:0000256" key="8">
    <source>
        <dbReference type="ARBA" id="ARBA00075111"/>
    </source>
</evidence>
<dbReference type="Gene3D" id="3.30.300.30">
    <property type="match status" value="1"/>
</dbReference>
<gene>
    <name evidence="12" type="ORF">BHU72_01450</name>
</gene>
<protein>
    <recommendedName>
        <fullName evidence="7 9">Phenylacetate-coenzyme A ligase</fullName>
        <ecNumber evidence="6 9">6.2.1.30</ecNumber>
    </recommendedName>
    <alternativeName>
        <fullName evidence="8 9">Phenylacetyl-CoA ligase</fullName>
    </alternativeName>
</protein>
<evidence type="ECO:0000256" key="2">
    <source>
        <dbReference type="ARBA" id="ARBA00022598"/>
    </source>
</evidence>
<dbReference type="GO" id="GO:0047475">
    <property type="term" value="F:phenylacetate-CoA ligase activity"/>
    <property type="evidence" value="ECO:0007669"/>
    <property type="project" value="UniProtKB-EC"/>
</dbReference>
<dbReference type="Pfam" id="PF14535">
    <property type="entry name" value="AMP-binding_C_2"/>
    <property type="match status" value="1"/>
</dbReference>
<dbReference type="Pfam" id="PF00501">
    <property type="entry name" value="AMP-binding"/>
    <property type="match status" value="1"/>
</dbReference>
<dbReference type="STRING" id="1390249.BHU72_01450"/>
<organism evidence="12 13">
    <name type="scientific">Desulfuribacillus stibiiarsenatis</name>
    <dbReference type="NCBI Taxonomy" id="1390249"/>
    <lineage>
        <taxon>Bacteria</taxon>
        <taxon>Bacillati</taxon>
        <taxon>Bacillota</taxon>
        <taxon>Desulfuribacillia</taxon>
        <taxon>Desulfuribacillales</taxon>
        <taxon>Desulfuribacillaceae</taxon>
        <taxon>Desulfuribacillus</taxon>
    </lineage>
</organism>
<dbReference type="PANTHER" id="PTHR43439:SF1">
    <property type="entry name" value="PHENYLACETATE-COENZYME A LIGASE"/>
    <property type="match status" value="1"/>
</dbReference>
<dbReference type="FunFam" id="3.40.50.12780:FF:000016">
    <property type="entry name" value="Phenylacetate-coenzyme A ligase"/>
    <property type="match status" value="1"/>
</dbReference>
<comment type="subunit">
    <text evidence="1">Monomer.</text>
</comment>
<dbReference type="PANTHER" id="PTHR43439">
    <property type="entry name" value="PHENYLACETATE-COENZYME A LIGASE"/>
    <property type="match status" value="1"/>
</dbReference>
<evidence type="ECO:0000256" key="6">
    <source>
        <dbReference type="ARBA" id="ARBA00066629"/>
    </source>
</evidence>
<dbReference type="InterPro" id="IPR042099">
    <property type="entry name" value="ANL_N_sf"/>
</dbReference>
<accession>A0A1E5L9Z4</accession>
<dbReference type="RefSeq" id="WP_069700828.1">
    <property type="nucleotide sequence ID" value="NZ_MJAT01000001.1"/>
</dbReference>
<comment type="catalytic activity">
    <reaction evidence="9">
        <text>2-phenylacetate + ATP + CoA = phenylacetyl-CoA + AMP + diphosphate</text>
        <dbReference type="Rhea" id="RHEA:20956"/>
        <dbReference type="ChEBI" id="CHEBI:18401"/>
        <dbReference type="ChEBI" id="CHEBI:30616"/>
        <dbReference type="ChEBI" id="CHEBI:33019"/>
        <dbReference type="ChEBI" id="CHEBI:57287"/>
        <dbReference type="ChEBI" id="CHEBI:57390"/>
        <dbReference type="ChEBI" id="CHEBI:456215"/>
        <dbReference type="EC" id="6.2.1.30"/>
    </reaction>
</comment>
<evidence type="ECO:0000256" key="9">
    <source>
        <dbReference type="PIRNR" id="PIRNR006444"/>
    </source>
</evidence>
<dbReference type="CDD" id="cd05913">
    <property type="entry name" value="PaaK"/>
    <property type="match status" value="1"/>
</dbReference>
<evidence type="ECO:0000256" key="4">
    <source>
        <dbReference type="ARBA" id="ARBA00060591"/>
    </source>
</evidence>
<comment type="function">
    <text evidence="9">Catalyzes the activation of phenylacetic acid (PA) to phenylacetyl-CoA (PA-CoA).</text>
</comment>
<dbReference type="EMBL" id="MJAT01000001">
    <property type="protein sequence ID" value="OEH86950.1"/>
    <property type="molecule type" value="Genomic_DNA"/>
</dbReference>
<evidence type="ECO:0000256" key="1">
    <source>
        <dbReference type="ARBA" id="ARBA00011245"/>
    </source>
</evidence>
<dbReference type="EC" id="6.2.1.30" evidence="6 9"/>
<evidence type="ECO:0000256" key="7">
    <source>
        <dbReference type="ARBA" id="ARBA00068695"/>
    </source>
</evidence>
<evidence type="ECO:0000313" key="13">
    <source>
        <dbReference type="Proteomes" id="UP000095255"/>
    </source>
</evidence>